<dbReference type="OrthoDB" id="418245at2759"/>
<protein>
    <submittedName>
        <fullName evidence="1">Uncharacterized protein</fullName>
    </submittedName>
</protein>
<comment type="caution">
    <text evidence="1">The sequence shown here is derived from an EMBL/GenBank/DDBJ whole genome shotgun (WGS) entry which is preliminary data.</text>
</comment>
<organism evidence="1 2">
    <name type="scientific">Portunus trituberculatus</name>
    <name type="common">Swimming crab</name>
    <name type="synonym">Neptunus trituberculatus</name>
    <dbReference type="NCBI Taxonomy" id="210409"/>
    <lineage>
        <taxon>Eukaryota</taxon>
        <taxon>Metazoa</taxon>
        <taxon>Ecdysozoa</taxon>
        <taxon>Arthropoda</taxon>
        <taxon>Crustacea</taxon>
        <taxon>Multicrustacea</taxon>
        <taxon>Malacostraca</taxon>
        <taxon>Eumalacostraca</taxon>
        <taxon>Eucarida</taxon>
        <taxon>Decapoda</taxon>
        <taxon>Pleocyemata</taxon>
        <taxon>Brachyura</taxon>
        <taxon>Eubrachyura</taxon>
        <taxon>Portunoidea</taxon>
        <taxon>Portunidae</taxon>
        <taxon>Portuninae</taxon>
        <taxon>Portunus</taxon>
    </lineage>
</organism>
<evidence type="ECO:0000313" key="1">
    <source>
        <dbReference type="EMBL" id="MPC72891.1"/>
    </source>
</evidence>
<keyword evidence="2" id="KW-1185">Reference proteome</keyword>
<sequence>MVVSVVGGGESRLFPVPGLSMACSTPSPAVASPSDRLFATWYLPQGMDTPSGTVSFR</sequence>
<reference evidence="1 2" key="1">
    <citation type="submission" date="2019-05" db="EMBL/GenBank/DDBJ databases">
        <title>Another draft genome of Portunus trituberculatus and its Hox gene families provides insights of decapod evolution.</title>
        <authorList>
            <person name="Jeong J.-H."/>
            <person name="Song I."/>
            <person name="Kim S."/>
            <person name="Choi T."/>
            <person name="Kim D."/>
            <person name="Ryu S."/>
            <person name="Kim W."/>
        </authorList>
    </citation>
    <scope>NUCLEOTIDE SEQUENCE [LARGE SCALE GENOMIC DNA]</scope>
    <source>
        <tissue evidence="1">Muscle</tissue>
    </source>
</reference>
<proteinExistence type="predicted"/>
<name>A0A5B7HJ69_PORTR</name>
<gene>
    <name evidence="1" type="ORF">E2C01_067204</name>
</gene>
<dbReference type="EMBL" id="VSRR010035632">
    <property type="protein sequence ID" value="MPC72891.1"/>
    <property type="molecule type" value="Genomic_DNA"/>
</dbReference>
<evidence type="ECO:0000313" key="2">
    <source>
        <dbReference type="Proteomes" id="UP000324222"/>
    </source>
</evidence>
<dbReference type="Proteomes" id="UP000324222">
    <property type="component" value="Unassembled WGS sequence"/>
</dbReference>
<dbReference type="AlphaFoldDB" id="A0A5B7HJ69"/>
<accession>A0A5B7HJ69</accession>